<dbReference type="GO" id="GO:0051082">
    <property type="term" value="F:unfolded protein binding"/>
    <property type="evidence" value="ECO:0007669"/>
    <property type="project" value="TreeGrafter"/>
</dbReference>
<dbReference type="CDD" id="cd00446">
    <property type="entry name" value="GrpE"/>
    <property type="match status" value="1"/>
</dbReference>
<dbReference type="InterPro" id="IPR013805">
    <property type="entry name" value="GrpE_CC"/>
</dbReference>
<feature type="region of interest" description="Disordered" evidence="14">
    <location>
        <begin position="1"/>
        <end position="24"/>
    </location>
</feature>
<evidence type="ECO:0000256" key="13">
    <source>
        <dbReference type="SAM" id="Coils"/>
    </source>
</evidence>
<dbReference type="EMBL" id="WUUL01000004">
    <property type="protein sequence ID" value="MXQ53597.1"/>
    <property type="molecule type" value="Genomic_DNA"/>
</dbReference>
<comment type="subcellular location">
    <subcellularLocation>
        <location evidence="1 10">Cytoplasm</location>
    </subcellularLocation>
</comment>
<dbReference type="Gene3D" id="3.90.20.20">
    <property type="match status" value="1"/>
</dbReference>
<accession>A0A6I4VPN2</accession>
<organism evidence="15 16">
    <name type="scientific">Shimazuella alba</name>
    <dbReference type="NCBI Taxonomy" id="2690964"/>
    <lineage>
        <taxon>Bacteria</taxon>
        <taxon>Bacillati</taxon>
        <taxon>Bacillota</taxon>
        <taxon>Bacilli</taxon>
        <taxon>Bacillales</taxon>
        <taxon>Thermoactinomycetaceae</taxon>
        <taxon>Shimazuella</taxon>
    </lineage>
</organism>
<dbReference type="GO" id="GO:0000774">
    <property type="term" value="F:adenyl-nucleotide exchange factor activity"/>
    <property type="evidence" value="ECO:0007669"/>
    <property type="project" value="InterPro"/>
</dbReference>
<dbReference type="Pfam" id="PF01025">
    <property type="entry name" value="GrpE"/>
    <property type="match status" value="1"/>
</dbReference>
<evidence type="ECO:0000256" key="12">
    <source>
        <dbReference type="RuleBase" id="RU004478"/>
    </source>
</evidence>
<dbReference type="PANTHER" id="PTHR21237">
    <property type="entry name" value="GRPE PROTEIN"/>
    <property type="match status" value="1"/>
</dbReference>
<evidence type="ECO:0000256" key="7">
    <source>
        <dbReference type="ARBA" id="ARBA00053401"/>
    </source>
</evidence>
<dbReference type="GO" id="GO:0042803">
    <property type="term" value="F:protein homodimerization activity"/>
    <property type="evidence" value="ECO:0007669"/>
    <property type="project" value="InterPro"/>
</dbReference>
<keyword evidence="4 10" id="KW-0963">Cytoplasm</keyword>
<protein>
    <recommendedName>
        <fullName evidence="8 10">Protein GrpE</fullName>
    </recommendedName>
    <alternativeName>
        <fullName evidence="9 10">HSP-70 cofactor</fullName>
    </alternativeName>
</protein>
<dbReference type="Proteomes" id="UP000430692">
    <property type="component" value="Unassembled WGS sequence"/>
</dbReference>
<keyword evidence="16" id="KW-1185">Reference proteome</keyword>
<evidence type="ECO:0000256" key="10">
    <source>
        <dbReference type="HAMAP-Rule" id="MF_01151"/>
    </source>
</evidence>
<keyword evidence="6 10" id="KW-0143">Chaperone</keyword>
<evidence type="ECO:0000256" key="3">
    <source>
        <dbReference type="ARBA" id="ARBA00011738"/>
    </source>
</evidence>
<evidence type="ECO:0000256" key="5">
    <source>
        <dbReference type="ARBA" id="ARBA00023016"/>
    </source>
</evidence>
<dbReference type="PRINTS" id="PR00773">
    <property type="entry name" value="GRPEPROTEIN"/>
</dbReference>
<evidence type="ECO:0000256" key="9">
    <source>
        <dbReference type="ARBA" id="ARBA00076414"/>
    </source>
</evidence>
<reference evidence="15 16" key="1">
    <citation type="submission" date="2019-12" db="EMBL/GenBank/DDBJ databases">
        <title>Whole-genome analyses of novel actinobacteria.</title>
        <authorList>
            <person name="Sahin N."/>
            <person name="Saygin H."/>
        </authorList>
    </citation>
    <scope>NUCLEOTIDE SEQUENCE [LARGE SCALE GENOMIC DNA]</scope>
    <source>
        <strain evidence="15 16">KC615</strain>
    </source>
</reference>
<comment type="subunit">
    <text evidence="3 10">Homodimer.</text>
</comment>
<dbReference type="NCBIfam" id="NF010738">
    <property type="entry name" value="PRK14140.1"/>
    <property type="match status" value="1"/>
</dbReference>
<evidence type="ECO:0000256" key="6">
    <source>
        <dbReference type="ARBA" id="ARBA00023186"/>
    </source>
</evidence>
<comment type="similarity">
    <text evidence="2 10 12">Belongs to the GrpE family.</text>
</comment>
<dbReference type="InterPro" id="IPR000740">
    <property type="entry name" value="GrpE"/>
</dbReference>
<keyword evidence="5 10" id="KW-0346">Stress response</keyword>
<comment type="function">
    <text evidence="7 10 11">Participates actively in the response to hyperosmotic and heat shock by preventing the aggregation of stress-denatured proteins, in association with DnaK and GrpE. It is the nucleotide exchange factor for DnaK and may function as a thermosensor. Unfolded proteins bind initially to DnaJ; upon interaction with the DnaJ-bound protein, DnaK hydrolyzes its bound ATP, resulting in the formation of a stable complex. GrpE releases ADP from DnaK; ATP binding to DnaK triggers the release of the substrate protein, thus completing the reaction cycle. Several rounds of ATP-dependent interactions between DnaJ, DnaK and GrpE are required for fully efficient folding.</text>
</comment>
<evidence type="ECO:0000256" key="2">
    <source>
        <dbReference type="ARBA" id="ARBA00009054"/>
    </source>
</evidence>
<dbReference type="PANTHER" id="PTHR21237:SF23">
    <property type="entry name" value="GRPE PROTEIN HOMOLOG, MITOCHONDRIAL"/>
    <property type="match status" value="1"/>
</dbReference>
<feature type="coiled-coil region" evidence="13">
    <location>
        <begin position="29"/>
        <end position="81"/>
    </location>
</feature>
<dbReference type="GO" id="GO:0006457">
    <property type="term" value="P:protein folding"/>
    <property type="evidence" value="ECO:0007669"/>
    <property type="project" value="InterPro"/>
</dbReference>
<sequence>MEEKQNVDEIEQNEVHHSEDSPDALEVDVEALQAQLVAMKEKNEQLEKDLAESKNHLARSVADLENARRRARKEKEDAVKYASVPLIESLLPVLDNFERALDAADNKEEAKGLLDGVEMVYRQLLQALSDSGLSMVEAVGMPFDPHVHNAVMQVDSTEHESGIVVEELQSGYRFRERVIRPTMVKIST</sequence>
<dbReference type="FunFam" id="2.30.22.10:FF:000001">
    <property type="entry name" value="Protein GrpE"/>
    <property type="match status" value="1"/>
</dbReference>
<evidence type="ECO:0000256" key="14">
    <source>
        <dbReference type="SAM" id="MobiDB-lite"/>
    </source>
</evidence>
<comment type="caution">
    <text evidence="15">The sequence shown here is derived from an EMBL/GenBank/DDBJ whole genome shotgun (WGS) entry which is preliminary data.</text>
</comment>
<dbReference type="Gene3D" id="2.30.22.10">
    <property type="entry name" value="Head domain of nucleotide exchange factor GrpE"/>
    <property type="match status" value="1"/>
</dbReference>
<dbReference type="InterPro" id="IPR009012">
    <property type="entry name" value="GrpE_head"/>
</dbReference>
<gene>
    <name evidence="10 15" type="primary">grpE</name>
    <name evidence="15" type="ORF">GSM42_07615</name>
</gene>
<evidence type="ECO:0000256" key="1">
    <source>
        <dbReference type="ARBA" id="ARBA00004496"/>
    </source>
</evidence>
<keyword evidence="13" id="KW-0175">Coiled coil</keyword>
<dbReference type="AlphaFoldDB" id="A0A6I4VPN2"/>
<dbReference type="RefSeq" id="WP_160800955.1">
    <property type="nucleotide sequence ID" value="NZ_WUUL01000004.1"/>
</dbReference>
<dbReference type="PROSITE" id="PS01071">
    <property type="entry name" value="GRPE"/>
    <property type="match status" value="1"/>
</dbReference>
<name>A0A6I4VPN2_9BACL</name>
<evidence type="ECO:0000256" key="11">
    <source>
        <dbReference type="RuleBase" id="RU000639"/>
    </source>
</evidence>
<dbReference type="GO" id="GO:0051087">
    <property type="term" value="F:protein-folding chaperone binding"/>
    <property type="evidence" value="ECO:0007669"/>
    <property type="project" value="InterPro"/>
</dbReference>
<dbReference type="SUPFAM" id="SSF51064">
    <property type="entry name" value="Head domain of nucleotide exchange factor GrpE"/>
    <property type="match status" value="1"/>
</dbReference>
<evidence type="ECO:0000313" key="15">
    <source>
        <dbReference type="EMBL" id="MXQ53597.1"/>
    </source>
</evidence>
<dbReference type="GO" id="GO:0005737">
    <property type="term" value="C:cytoplasm"/>
    <property type="evidence" value="ECO:0007669"/>
    <property type="project" value="UniProtKB-SubCell"/>
</dbReference>
<feature type="compositionally biased region" description="Basic and acidic residues" evidence="14">
    <location>
        <begin position="1"/>
        <end position="20"/>
    </location>
</feature>
<evidence type="ECO:0000313" key="16">
    <source>
        <dbReference type="Proteomes" id="UP000430692"/>
    </source>
</evidence>
<evidence type="ECO:0000256" key="4">
    <source>
        <dbReference type="ARBA" id="ARBA00022490"/>
    </source>
</evidence>
<dbReference type="HAMAP" id="MF_01151">
    <property type="entry name" value="GrpE"/>
    <property type="match status" value="1"/>
</dbReference>
<dbReference type="SUPFAM" id="SSF58014">
    <property type="entry name" value="Coiled-coil domain of nucleotide exchange factor GrpE"/>
    <property type="match status" value="1"/>
</dbReference>
<proteinExistence type="inferred from homology"/>
<evidence type="ECO:0000256" key="8">
    <source>
        <dbReference type="ARBA" id="ARBA00072274"/>
    </source>
</evidence>